<dbReference type="GO" id="GO:0009401">
    <property type="term" value="P:phosphoenolpyruvate-dependent sugar phosphotransferase system"/>
    <property type="evidence" value="ECO:0007669"/>
    <property type="project" value="InterPro"/>
</dbReference>
<feature type="transmembrane region" description="Helical" evidence="1">
    <location>
        <begin position="184"/>
        <end position="205"/>
    </location>
</feature>
<evidence type="ECO:0008006" key="3">
    <source>
        <dbReference type="Google" id="ProtNLM"/>
    </source>
</evidence>
<dbReference type="PANTHER" id="PTHR32502">
    <property type="entry name" value="N-ACETYLGALACTOSAMINE PERMEASE II COMPONENT-RELATED"/>
    <property type="match status" value="1"/>
</dbReference>
<protein>
    <recommendedName>
        <fullName evidence="3">Phosphotransferase system, mannose/fructose/N-acetylgalactosamine-specific component IID</fullName>
    </recommendedName>
</protein>
<reference evidence="2" key="1">
    <citation type="journal article" date="2020" name="mSystems">
        <title>Genome- and Community-Level Interaction Insights into Carbon Utilization and Element Cycling Functions of Hydrothermarchaeota in Hydrothermal Sediment.</title>
        <authorList>
            <person name="Zhou Z."/>
            <person name="Liu Y."/>
            <person name="Xu W."/>
            <person name="Pan J."/>
            <person name="Luo Z.H."/>
            <person name="Li M."/>
        </authorList>
    </citation>
    <scope>NUCLEOTIDE SEQUENCE [LARGE SCALE GENOMIC DNA]</scope>
    <source>
        <strain evidence="2">SpSt-769</strain>
    </source>
</reference>
<dbReference type="GO" id="GO:0005886">
    <property type="term" value="C:plasma membrane"/>
    <property type="evidence" value="ECO:0007669"/>
    <property type="project" value="TreeGrafter"/>
</dbReference>
<keyword evidence="1" id="KW-0812">Transmembrane</keyword>
<keyword evidence="1" id="KW-0472">Membrane</keyword>
<evidence type="ECO:0000256" key="1">
    <source>
        <dbReference type="SAM" id="Phobius"/>
    </source>
</evidence>
<dbReference type="EMBL" id="DTGT01000378">
    <property type="protein sequence ID" value="HGH61925.1"/>
    <property type="molecule type" value="Genomic_DNA"/>
</dbReference>
<dbReference type="InterPro" id="IPR004704">
    <property type="entry name" value="PTS_IID_man"/>
</dbReference>
<sequence>MLTERFDSSNVRSVWYRVFLRSFFLETLWNYQKMQNVGFVFAIYPALKRLFAGGAALQAAVSRNLELVNTHPSMGPLLMGLTLLLEKERDCAEDVITYRRAFMTALAAQGDHIFWGVLKPLAAAVGTATTLVSGNFYAGPLAALLAYNVPNMAARVWGFGAGWSRGLRVLSIFQSPFFHRALSLARDATACGLGSVVGVIIWYIFSVESSRVPIVIQIVEVWAILSAGAGGFFLLYRRVPLGLVMFLAAFGSLFFLSSI</sequence>
<keyword evidence="1" id="KW-1133">Transmembrane helix</keyword>
<gene>
    <name evidence="2" type="ORF">ENV54_11590</name>
</gene>
<dbReference type="InterPro" id="IPR050303">
    <property type="entry name" value="GatZ_KbaZ_carbometab"/>
</dbReference>
<name>A0A7C4ETZ3_9BACT</name>
<dbReference type="AlphaFoldDB" id="A0A7C4ETZ3"/>
<accession>A0A7C4ETZ3</accession>
<proteinExistence type="predicted"/>
<dbReference type="PANTHER" id="PTHR32502:SF23">
    <property type="entry name" value="TRANSPORT PROTEIN, PTS SYSTEM"/>
    <property type="match status" value="1"/>
</dbReference>
<dbReference type="Pfam" id="PF03613">
    <property type="entry name" value="EIID-AGA"/>
    <property type="match status" value="1"/>
</dbReference>
<feature type="transmembrane region" description="Helical" evidence="1">
    <location>
        <begin position="211"/>
        <end position="234"/>
    </location>
</feature>
<dbReference type="PROSITE" id="PS51108">
    <property type="entry name" value="PTS_EIID"/>
    <property type="match status" value="1"/>
</dbReference>
<feature type="transmembrane region" description="Helical" evidence="1">
    <location>
        <begin position="241"/>
        <end position="258"/>
    </location>
</feature>
<evidence type="ECO:0000313" key="2">
    <source>
        <dbReference type="EMBL" id="HGH61925.1"/>
    </source>
</evidence>
<comment type="caution">
    <text evidence="2">The sequence shown here is derived from an EMBL/GenBank/DDBJ whole genome shotgun (WGS) entry which is preliminary data.</text>
</comment>
<organism evidence="2">
    <name type="scientific">Desulfomonile tiedjei</name>
    <dbReference type="NCBI Taxonomy" id="2358"/>
    <lineage>
        <taxon>Bacteria</taxon>
        <taxon>Pseudomonadati</taxon>
        <taxon>Thermodesulfobacteriota</taxon>
        <taxon>Desulfomonilia</taxon>
        <taxon>Desulfomonilales</taxon>
        <taxon>Desulfomonilaceae</taxon>
        <taxon>Desulfomonile</taxon>
    </lineage>
</organism>